<dbReference type="AlphaFoldDB" id="A0A2J0Z1U9"/>
<evidence type="ECO:0000256" key="2">
    <source>
        <dbReference type="SAM" id="SignalP"/>
    </source>
</evidence>
<reference evidence="3 4" key="1">
    <citation type="submission" date="2017-06" db="EMBL/GenBank/DDBJ databases">
        <title>Ensifer strains isolated from leguminous trees and herbs display diverse denitrification phenotypes with some acting as strong N2O sinks.</title>
        <authorList>
            <person name="Woliy K."/>
            <person name="Mania D."/>
            <person name="Bakken L.R."/>
            <person name="Frostegard A."/>
        </authorList>
    </citation>
    <scope>NUCLEOTIDE SEQUENCE [LARGE SCALE GENOMIC DNA]</scope>
    <source>
        <strain evidence="3 4">AC50a</strain>
    </source>
</reference>
<feature type="chain" id="PRO_5014369842" description="DUF1440 domain-containing protein" evidence="2">
    <location>
        <begin position="21"/>
        <end position="165"/>
    </location>
</feature>
<evidence type="ECO:0008006" key="5">
    <source>
        <dbReference type="Google" id="ProtNLM"/>
    </source>
</evidence>
<feature type="transmembrane region" description="Helical" evidence="1">
    <location>
        <begin position="94"/>
        <end position="112"/>
    </location>
</feature>
<accession>A0A2J0Z1U9</accession>
<keyword evidence="1" id="KW-1133">Transmembrane helix</keyword>
<dbReference type="Proteomes" id="UP000231987">
    <property type="component" value="Unassembled WGS sequence"/>
</dbReference>
<organism evidence="3 4">
    <name type="scientific">Rhizobium meliloti</name>
    <name type="common">Ensifer meliloti</name>
    <name type="synonym">Sinorhizobium meliloti</name>
    <dbReference type="NCBI Taxonomy" id="382"/>
    <lineage>
        <taxon>Bacteria</taxon>
        <taxon>Pseudomonadati</taxon>
        <taxon>Pseudomonadota</taxon>
        <taxon>Alphaproteobacteria</taxon>
        <taxon>Hyphomicrobiales</taxon>
        <taxon>Rhizobiaceae</taxon>
        <taxon>Sinorhizobium/Ensifer group</taxon>
        <taxon>Sinorhizobium</taxon>
    </lineage>
</organism>
<proteinExistence type="predicted"/>
<protein>
    <recommendedName>
        <fullName evidence="5">DUF1440 domain-containing protein</fullName>
    </recommendedName>
</protein>
<evidence type="ECO:0000313" key="4">
    <source>
        <dbReference type="Proteomes" id="UP000231987"/>
    </source>
</evidence>
<comment type="caution">
    <text evidence="3">The sequence shown here is derived from an EMBL/GenBank/DDBJ whole genome shotgun (WGS) entry which is preliminary data.</text>
</comment>
<keyword evidence="1" id="KW-0812">Transmembrane</keyword>
<evidence type="ECO:0000313" key="3">
    <source>
        <dbReference type="EMBL" id="PJR14493.1"/>
    </source>
</evidence>
<name>A0A2J0Z1U9_RHIML</name>
<keyword evidence="2" id="KW-0732">Signal</keyword>
<feature type="transmembrane region" description="Helical" evidence="1">
    <location>
        <begin position="132"/>
        <end position="157"/>
    </location>
</feature>
<evidence type="ECO:0000256" key="1">
    <source>
        <dbReference type="SAM" id="Phobius"/>
    </source>
</evidence>
<gene>
    <name evidence="3" type="ORF">CEJ86_15690</name>
</gene>
<dbReference type="EMBL" id="NJGD01000006">
    <property type="protein sequence ID" value="PJR14493.1"/>
    <property type="molecule type" value="Genomic_DNA"/>
</dbReference>
<feature type="signal peptide" evidence="2">
    <location>
        <begin position="1"/>
        <end position="20"/>
    </location>
</feature>
<sequence>MARGSLIAASGMCAGLAALAALAVSAERRNRSPWRPINATSHWIHGPRSGSVSRPDLAHTGTGFTTHMLASFWWALPFSAMIGRSARPSPSRVVAAAAGTTALAALVDYGLVPKRLTPGWELALPKSDLMTAYVAMGLGLVLGTYLHAAVAGTVLPFDDQEQRPS</sequence>
<keyword evidence="1" id="KW-0472">Membrane</keyword>
<dbReference type="RefSeq" id="WP_100672424.1">
    <property type="nucleotide sequence ID" value="NZ_NJGD01000006.1"/>
</dbReference>